<dbReference type="Proteomes" id="UP001140562">
    <property type="component" value="Unassembled WGS sequence"/>
</dbReference>
<keyword evidence="1" id="KW-1133">Transmembrane helix</keyword>
<accession>A0A9W8X861</accession>
<keyword evidence="3" id="KW-1185">Reference proteome</keyword>
<dbReference type="AlphaFoldDB" id="A0A9W8X861"/>
<reference evidence="2" key="1">
    <citation type="submission" date="2022-10" db="EMBL/GenBank/DDBJ databases">
        <title>Tapping the CABI collections for fungal endophytes: first genome assemblies for Collariella, Neodidymelliopsis, Ascochyta clinopodiicola, Didymella pomorum, Didymosphaeria variabile, Neocosmospora piperis and Neocucurbitaria cava.</title>
        <authorList>
            <person name="Hill R."/>
        </authorList>
    </citation>
    <scope>NUCLEOTIDE SEQUENCE</scope>
    <source>
        <strain evidence="2">IMI 360193</strain>
    </source>
</reference>
<evidence type="ECO:0000313" key="3">
    <source>
        <dbReference type="Proteomes" id="UP001140562"/>
    </source>
</evidence>
<feature type="transmembrane region" description="Helical" evidence="1">
    <location>
        <begin position="180"/>
        <end position="201"/>
    </location>
</feature>
<comment type="caution">
    <text evidence="2">The sequence shown here is derived from an EMBL/GenBank/DDBJ whole genome shotgun (WGS) entry which is preliminary data.</text>
</comment>
<evidence type="ECO:0000256" key="1">
    <source>
        <dbReference type="SAM" id="Phobius"/>
    </source>
</evidence>
<proteinExistence type="predicted"/>
<name>A0A9W8X861_9PLEO</name>
<evidence type="ECO:0000313" key="2">
    <source>
        <dbReference type="EMBL" id="KAJ4343511.1"/>
    </source>
</evidence>
<protein>
    <submittedName>
        <fullName evidence="2">Uncharacterized protein</fullName>
    </submittedName>
</protein>
<sequence>MHLAMFHKSEIPWSHRFRAIYIFSSRNGDAAALSVMKRNFFSLVWTITLFLYAPTPSGMARVFMISWTIFSFAAFLIPFLALSLSDGEDVNALDLSVKAQEMGNDKGQVGHLLRDLVNVPTEWRKKFQQSEIGFACWCHALVFAHLMYTQYTAPPKILRTSADGSVESQDLRWTRRLHNIGVVPTAFVSSLAVALLSMYWVPRHREKDIGLRGFSAFWGAYCFAHQLKDMEFSCTWGLWLGCDGMLTVVDEWVGHMQRKRLWLDFEELVRGRLEERPEKLRDIYNDTVALGP</sequence>
<keyword evidence="1" id="KW-0812">Transmembrane</keyword>
<organism evidence="2 3">
    <name type="scientific">Didymella glomerata</name>
    <dbReference type="NCBI Taxonomy" id="749621"/>
    <lineage>
        <taxon>Eukaryota</taxon>
        <taxon>Fungi</taxon>
        <taxon>Dikarya</taxon>
        <taxon>Ascomycota</taxon>
        <taxon>Pezizomycotina</taxon>
        <taxon>Dothideomycetes</taxon>
        <taxon>Pleosporomycetidae</taxon>
        <taxon>Pleosporales</taxon>
        <taxon>Pleosporineae</taxon>
        <taxon>Didymellaceae</taxon>
        <taxon>Didymella</taxon>
    </lineage>
</organism>
<dbReference type="EMBL" id="JAPEUV010000002">
    <property type="protein sequence ID" value="KAJ4343511.1"/>
    <property type="molecule type" value="Genomic_DNA"/>
</dbReference>
<keyword evidence="1" id="KW-0472">Membrane</keyword>
<gene>
    <name evidence="2" type="ORF">N0V87_000278</name>
</gene>
<dbReference type="OrthoDB" id="10342807at2759"/>
<feature type="transmembrane region" description="Helical" evidence="1">
    <location>
        <begin position="59"/>
        <end position="82"/>
    </location>
</feature>
<feature type="transmembrane region" description="Helical" evidence="1">
    <location>
        <begin position="35"/>
        <end position="53"/>
    </location>
</feature>